<dbReference type="RefSeq" id="WP_386732464.1">
    <property type="nucleotide sequence ID" value="NZ_JBHSTP010000003.1"/>
</dbReference>
<dbReference type="Gene3D" id="1.10.10.10">
    <property type="entry name" value="Winged helix-like DNA-binding domain superfamily/Winged helix DNA-binding domain"/>
    <property type="match status" value="1"/>
</dbReference>
<dbReference type="PROSITE" id="PS50949">
    <property type="entry name" value="HTH_GNTR"/>
    <property type="match status" value="1"/>
</dbReference>
<dbReference type="Pfam" id="PF07702">
    <property type="entry name" value="UTRA"/>
    <property type="match status" value="1"/>
</dbReference>
<dbReference type="SUPFAM" id="SSF64288">
    <property type="entry name" value="Chorismate lyase-like"/>
    <property type="match status" value="1"/>
</dbReference>
<dbReference type="InterPro" id="IPR036390">
    <property type="entry name" value="WH_DNA-bd_sf"/>
</dbReference>
<reference evidence="6" key="1">
    <citation type="journal article" date="2019" name="Int. J. Syst. Evol. Microbiol.">
        <title>The Global Catalogue of Microorganisms (GCM) 10K type strain sequencing project: providing services to taxonomists for standard genome sequencing and annotation.</title>
        <authorList>
            <consortium name="The Broad Institute Genomics Platform"/>
            <consortium name="The Broad Institute Genome Sequencing Center for Infectious Disease"/>
            <person name="Wu L."/>
            <person name="Ma J."/>
        </authorList>
    </citation>
    <scope>NUCLEOTIDE SEQUENCE [LARGE SCALE GENOMIC DNA]</scope>
    <source>
        <strain evidence="6">CCUG 43304</strain>
    </source>
</reference>
<accession>A0ABW1VK98</accession>
<evidence type="ECO:0000256" key="3">
    <source>
        <dbReference type="ARBA" id="ARBA00023163"/>
    </source>
</evidence>
<dbReference type="InterPro" id="IPR000524">
    <property type="entry name" value="Tscrpt_reg_HTH_GntR"/>
</dbReference>
<keyword evidence="2" id="KW-0238">DNA-binding</keyword>
<dbReference type="SMART" id="SM00345">
    <property type="entry name" value="HTH_GNTR"/>
    <property type="match status" value="1"/>
</dbReference>
<evidence type="ECO:0000259" key="4">
    <source>
        <dbReference type="PROSITE" id="PS50949"/>
    </source>
</evidence>
<comment type="caution">
    <text evidence="5">The sequence shown here is derived from an EMBL/GenBank/DDBJ whole genome shotgun (WGS) entry which is preliminary data.</text>
</comment>
<protein>
    <submittedName>
        <fullName evidence="5">GntR family transcriptional regulator</fullName>
    </submittedName>
</protein>
<evidence type="ECO:0000256" key="2">
    <source>
        <dbReference type="ARBA" id="ARBA00023125"/>
    </source>
</evidence>
<feature type="domain" description="HTH gntR-type" evidence="4">
    <location>
        <begin position="5"/>
        <end position="72"/>
    </location>
</feature>
<keyword evidence="6" id="KW-1185">Reference proteome</keyword>
<dbReference type="InterPro" id="IPR011663">
    <property type="entry name" value="UTRA"/>
</dbReference>
<dbReference type="Pfam" id="PF00392">
    <property type="entry name" value="GntR"/>
    <property type="match status" value="1"/>
</dbReference>
<sequence length="237" mass="26697">MAEQHTKSERLRKHLMDVIDQGLEPHSKLPAERDLATEFDVSRLTVRRALDRLANDGLVYRVQGAGTFVAAPRITKSVELTSFSEDMRARGLMPGSTTLISETVPAGAKLGALLRVSPSAELFHIRRARTADGEPMALEDSYLNPLLFPGLIDNVGGESLYKIMEDDYGLRLEWAQQSIRASVLEPEQARILHAPPFSPAFFVERTSYDARDVAIEYAESIYRADRYHYELEIHRAR</sequence>
<dbReference type="InterPro" id="IPR036388">
    <property type="entry name" value="WH-like_DNA-bd_sf"/>
</dbReference>
<name>A0ABW1VK98_9MICO</name>
<keyword evidence="1" id="KW-0805">Transcription regulation</keyword>
<dbReference type="CDD" id="cd07377">
    <property type="entry name" value="WHTH_GntR"/>
    <property type="match status" value="1"/>
</dbReference>
<dbReference type="Proteomes" id="UP001596306">
    <property type="component" value="Unassembled WGS sequence"/>
</dbReference>
<evidence type="ECO:0000313" key="6">
    <source>
        <dbReference type="Proteomes" id="UP001596306"/>
    </source>
</evidence>
<evidence type="ECO:0000313" key="5">
    <source>
        <dbReference type="EMBL" id="MFC6357070.1"/>
    </source>
</evidence>
<keyword evidence="3" id="KW-0804">Transcription</keyword>
<dbReference type="PANTHER" id="PTHR44846">
    <property type="entry name" value="MANNOSYL-D-GLYCERATE TRANSPORT/METABOLISM SYSTEM REPRESSOR MNGR-RELATED"/>
    <property type="match status" value="1"/>
</dbReference>
<evidence type="ECO:0000256" key="1">
    <source>
        <dbReference type="ARBA" id="ARBA00023015"/>
    </source>
</evidence>
<dbReference type="InterPro" id="IPR028978">
    <property type="entry name" value="Chorismate_lyase_/UTRA_dom_sf"/>
</dbReference>
<dbReference type="InterPro" id="IPR050679">
    <property type="entry name" value="Bact_HTH_transcr_reg"/>
</dbReference>
<dbReference type="PRINTS" id="PR00035">
    <property type="entry name" value="HTHGNTR"/>
</dbReference>
<gene>
    <name evidence="5" type="ORF">ACFQB0_13240</name>
</gene>
<dbReference type="Gene3D" id="3.40.1410.10">
    <property type="entry name" value="Chorismate lyase-like"/>
    <property type="match status" value="1"/>
</dbReference>
<dbReference type="PANTHER" id="PTHR44846:SF1">
    <property type="entry name" value="MANNOSYL-D-GLYCERATE TRANSPORT_METABOLISM SYSTEM REPRESSOR MNGR-RELATED"/>
    <property type="match status" value="1"/>
</dbReference>
<dbReference type="SMART" id="SM00866">
    <property type="entry name" value="UTRA"/>
    <property type="match status" value="1"/>
</dbReference>
<organism evidence="5 6">
    <name type="scientific">Luethyella okanaganae</name>
    <dbReference type="NCBI Taxonomy" id="69372"/>
    <lineage>
        <taxon>Bacteria</taxon>
        <taxon>Bacillati</taxon>
        <taxon>Actinomycetota</taxon>
        <taxon>Actinomycetes</taxon>
        <taxon>Micrococcales</taxon>
        <taxon>Microbacteriaceae</taxon>
        <taxon>Luethyella</taxon>
    </lineage>
</organism>
<dbReference type="SUPFAM" id="SSF46785">
    <property type="entry name" value="Winged helix' DNA-binding domain"/>
    <property type="match status" value="1"/>
</dbReference>
<proteinExistence type="predicted"/>
<dbReference type="EMBL" id="JBHSTP010000003">
    <property type="protein sequence ID" value="MFC6357070.1"/>
    <property type="molecule type" value="Genomic_DNA"/>
</dbReference>